<dbReference type="InterPro" id="IPR011417">
    <property type="entry name" value="ANTH_dom"/>
</dbReference>
<dbReference type="AlphaFoldDB" id="A0AAN8VVG1"/>
<dbReference type="SUPFAM" id="SSF89009">
    <property type="entry name" value="GAT-like domain"/>
    <property type="match status" value="1"/>
</dbReference>
<evidence type="ECO:0000259" key="10">
    <source>
        <dbReference type="PROSITE" id="PS50942"/>
    </source>
</evidence>
<dbReference type="Pfam" id="PF07651">
    <property type="entry name" value="ANTH"/>
    <property type="match status" value="1"/>
</dbReference>
<dbReference type="Gene3D" id="1.20.58.150">
    <property type="entry name" value="ANTH domain"/>
    <property type="match status" value="1"/>
</dbReference>
<accession>A0AAN8VVG1</accession>
<dbReference type="GO" id="GO:0005545">
    <property type="term" value="F:1-phosphatidylinositol binding"/>
    <property type="evidence" value="ECO:0007669"/>
    <property type="project" value="InterPro"/>
</dbReference>
<keyword evidence="7" id="KW-0168">Coated pit</keyword>
<protein>
    <submittedName>
        <fullName evidence="11">AP180 N-terminal homology (ANTH) domain</fullName>
    </submittedName>
</protein>
<evidence type="ECO:0000256" key="2">
    <source>
        <dbReference type="ARBA" id="ARBA00004555"/>
    </source>
</evidence>
<keyword evidence="12" id="KW-1185">Reference proteome</keyword>
<dbReference type="GO" id="GO:0032050">
    <property type="term" value="F:clathrin heavy chain binding"/>
    <property type="evidence" value="ECO:0007669"/>
    <property type="project" value="TreeGrafter"/>
</dbReference>
<feature type="region of interest" description="Disordered" evidence="9">
    <location>
        <begin position="336"/>
        <end position="386"/>
    </location>
</feature>
<dbReference type="InterPro" id="IPR013809">
    <property type="entry name" value="ENTH"/>
</dbReference>
<dbReference type="Gene3D" id="1.25.40.90">
    <property type="match status" value="1"/>
</dbReference>
<evidence type="ECO:0000256" key="1">
    <source>
        <dbReference type="ARBA" id="ARBA00004132"/>
    </source>
</evidence>
<sequence>MAPSNFRKAIGAVKDQTSISLAKLAGNIAPELEVLIVKATSHDNEPADEKHIREILNLTSYSRSYAIVCIGNVLKRLRKTHDWIVALKALMLVHRLICDGSNGFIRELVYMNRNGRRVLNFSGFHDEAHSNSWDFSAFVRTYSLFLDEKLEFIVYDGELFDTNNSDNNNNDCQFDHELNYAMSRKSMSYDDVKETIRATPLKEMKAEKVLERISLLQRLLDRILACQPMGLAKNGRLVIVALYPIVKESFRVYSDVCEGLEVLMDRFLVMAYVNCVKAFDAYENAAKQFEELVGFYAWCKDMGIARSSEYPSVQRISVKLLETLEGWLRERAKGPRTTEKLREECTRVEKDDGVESMNEIEALPPPENYKSPSLPVEPQTKPQAQQEMSDLVDLSDDFVLADDEGNKLALALFSGPPSANANGSSLEAFSSNGEPEVTSAWQTPAAESGEVDWELALVESASNLSRQKADFAGGFDSLLLNGMFDQGVVRQHVNSSQTGIGSESSVALPGKNSMFALPALTGTVQAIRQDPFAASLLVPPPSDVQVADMEKKQNLLVREQQLWLQYGRDGMQGQVGLANIGGASGYYGAMTPSVMPYSIPSLPSIGQPGGYHYPTY</sequence>
<evidence type="ECO:0000256" key="4">
    <source>
        <dbReference type="ARBA" id="ARBA00022583"/>
    </source>
</evidence>
<dbReference type="InterPro" id="IPR008942">
    <property type="entry name" value="ENTH_VHS"/>
</dbReference>
<dbReference type="GO" id="GO:0000149">
    <property type="term" value="F:SNARE binding"/>
    <property type="evidence" value="ECO:0007669"/>
    <property type="project" value="TreeGrafter"/>
</dbReference>
<comment type="subcellular location">
    <subcellularLocation>
        <location evidence="1">Cytoplasmic vesicle</location>
        <location evidence="1">Clathrin-coated vesicle</location>
    </subcellularLocation>
    <subcellularLocation>
        <location evidence="2">Golgi apparatus</location>
    </subcellularLocation>
    <subcellularLocation>
        <location evidence="3">Membrane</location>
        <location evidence="3">Clathrin-coated pit</location>
    </subcellularLocation>
</comment>
<name>A0AAN8VVG1_9MAGN</name>
<dbReference type="SUPFAM" id="SSF48464">
    <property type="entry name" value="ENTH/VHS domain"/>
    <property type="match status" value="1"/>
</dbReference>
<reference evidence="11 12" key="1">
    <citation type="submission" date="2023-12" db="EMBL/GenBank/DDBJ databases">
        <title>A high-quality genome assembly for Dillenia turbinata (Dilleniales).</title>
        <authorList>
            <person name="Chanderbali A."/>
        </authorList>
    </citation>
    <scope>NUCLEOTIDE SEQUENCE [LARGE SCALE GENOMIC DNA]</scope>
    <source>
        <strain evidence="11">LSX21</strain>
        <tissue evidence="11">Leaf</tissue>
    </source>
</reference>
<keyword evidence="8" id="KW-0968">Cytoplasmic vesicle</keyword>
<dbReference type="SMART" id="SM00273">
    <property type="entry name" value="ENTH"/>
    <property type="match status" value="1"/>
</dbReference>
<evidence type="ECO:0000256" key="5">
    <source>
        <dbReference type="ARBA" id="ARBA00023034"/>
    </source>
</evidence>
<dbReference type="Proteomes" id="UP001370490">
    <property type="component" value="Unassembled WGS sequence"/>
</dbReference>
<dbReference type="GO" id="GO:0005546">
    <property type="term" value="F:phosphatidylinositol-4,5-bisphosphate binding"/>
    <property type="evidence" value="ECO:0007669"/>
    <property type="project" value="TreeGrafter"/>
</dbReference>
<evidence type="ECO:0000256" key="6">
    <source>
        <dbReference type="ARBA" id="ARBA00023136"/>
    </source>
</evidence>
<dbReference type="PROSITE" id="PS50942">
    <property type="entry name" value="ENTH"/>
    <property type="match status" value="1"/>
</dbReference>
<dbReference type="GO" id="GO:0005905">
    <property type="term" value="C:clathrin-coated pit"/>
    <property type="evidence" value="ECO:0007669"/>
    <property type="project" value="UniProtKB-SubCell"/>
</dbReference>
<dbReference type="PANTHER" id="PTHR22951:SF62">
    <property type="entry name" value="ASSEMBLY PLANT-LIKE PROTEIN, PUTATIVE-RELATED"/>
    <property type="match status" value="1"/>
</dbReference>
<dbReference type="GO" id="GO:0030136">
    <property type="term" value="C:clathrin-coated vesicle"/>
    <property type="evidence" value="ECO:0007669"/>
    <property type="project" value="UniProtKB-SubCell"/>
</dbReference>
<feature type="compositionally biased region" description="Basic and acidic residues" evidence="9">
    <location>
        <begin position="336"/>
        <end position="353"/>
    </location>
</feature>
<evidence type="ECO:0000256" key="3">
    <source>
        <dbReference type="ARBA" id="ARBA00004600"/>
    </source>
</evidence>
<gene>
    <name evidence="11" type="ORF">RJ641_027055</name>
</gene>
<evidence type="ECO:0000256" key="8">
    <source>
        <dbReference type="ARBA" id="ARBA00023329"/>
    </source>
</evidence>
<dbReference type="GO" id="GO:0005794">
    <property type="term" value="C:Golgi apparatus"/>
    <property type="evidence" value="ECO:0007669"/>
    <property type="project" value="UniProtKB-SubCell"/>
</dbReference>
<dbReference type="GO" id="GO:0072583">
    <property type="term" value="P:clathrin-dependent endocytosis"/>
    <property type="evidence" value="ECO:0007669"/>
    <property type="project" value="InterPro"/>
</dbReference>
<keyword evidence="5" id="KW-0333">Golgi apparatus</keyword>
<organism evidence="11 12">
    <name type="scientific">Dillenia turbinata</name>
    <dbReference type="NCBI Taxonomy" id="194707"/>
    <lineage>
        <taxon>Eukaryota</taxon>
        <taxon>Viridiplantae</taxon>
        <taxon>Streptophyta</taxon>
        <taxon>Embryophyta</taxon>
        <taxon>Tracheophyta</taxon>
        <taxon>Spermatophyta</taxon>
        <taxon>Magnoliopsida</taxon>
        <taxon>eudicotyledons</taxon>
        <taxon>Gunneridae</taxon>
        <taxon>Pentapetalae</taxon>
        <taxon>Dilleniales</taxon>
        <taxon>Dilleniaceae</taxon>
        <taxon>Dillenia</taxon>
    </lineage>
</organism>
<dbReference type="InterPro" id="IPR045192">
    <property type="entry name" value="AP180-like"/>
</dbReference>
<evidence type="ECO:0000256" key="7">
    <source>
        <dbReference type="ARBA" id="ARBA00023176"/>
    </source>
</evidence>
<dbReference type="FunFam" id="1.20.58.150:FF:000005">
    <property type="entry name" value="putative clathrin assembly protein At2g25430"/>
    <property type="match status" value="1"/>
</dbReference>
<keyword evidence="4" id="KW-0254">Endocytosis</keyword>
<keyword evidence="6" id="KW-0472">Membrane</keyword>
<dbReference type="InterPro" id="IPR014712">
    <property type="entry name" value="ANTH_dom_sf"/>
</dbReference>
<evidence type="ECO:0000313" key="12">
    <source>
        <dbReference type="Proteomes" id="UP001370490"/>
    </source>
</evidence>
<dbReference type="InterPro" id="IPR048050">
    <property type="entry name" value="ANTH_N_plant"/>
</dbReference>
<evidence type="ECO:0000313" key="11">
    <source>
        <dbReference type="EMBL" id="KAK6941678.1"/>
    </source>
</evidence>
<dbReference type="CDD" id="cd16987">
    <property type="entry name" value="ANTH_N_AP180_plant"/>
    <property type="match status" value="1"/>
</dbReference>
<dbReference type="EMBL" id="JBAMMX010000004">
    <property type="protein sequence ID" value="KAK6941678.1"/>
    <property type="molecule type" value="Genomic_DNA"/>
</dbReference>
<evidence type="ECO:0000256" key="9">
    <source>
        <dbReference type="SAM" id="MobiDB-lite"/>
    </source>
</evidence>
<proteinExistence type="predicted"/>
<dbReference type="GO" id="GO:0048268">
    <property type="term" value="P:clathrin coat assembly"/>
    <property type="evidence" value="ECO:0007669"/>
    <property type="project" value="InterPro"/>
</dbReference>
<dbReference type="GO" id="GO:0006900">
    <property type="term" value="P:vesicle budding from membrane"/>
    <property type="evidence" value="ECO:0007669"/>
    <property type="project" value="TreeGrafter"/>
</dbReference>
<comment type="caution">
    <text evidence="11">The sequence shown here is derived from an EMBL/GenBank/DDBJ whole genome shotgun (WGS) entry which is preliminary data.</text>
</comment>
<dbReference type="PANTHER" id="PTHR22951">
    <property type="entry name" value="CLATHRIN ASSEMBLY PROTEIN"/>
    <property type="match status" value="1"/>
</dbReference>
<feature type="domain" description="ENTH" evidence="10">
    <location>
        <begin position="24"/>
        <end position="160"/>
    </location>
</feature>